<dbReference type="Pfam" id="PF02518">
    <property type="entry name" value="HATPase_c"/>
    <property type="match status" value="1"/>
</dbReference>
<evidence type="ECO:0000256" key="1">
    <source>
        <dbReference type="ARBA" id="ARBA00000185"/>
    </source>
</evidence>
<feature type="domain" description="Toprim" evidence="14">
    <location>
        <begin position="437"/>
        <end position="552"/>
    </location>
</feature>
<dbReference type="Pfam" id="PF21249">
    <property type="entry name" value="GyrB_hook"/>
    <property type="match status" value="1"/>
</dbReference>
<dbReference type="GO" id="GO:0005737">
    <property type="term" value="C:cytoplasm"/>
    <property type="evidence" value="ECO:0007669"/>
    <property type="project" value="UniProtKB-SubCell"/>
</dbReference>
<evidence type="ECO:0000256" key="12">
    <source>
        <dbReference type="ARBA" id="ARBA00023235"/>
    </source>
</evidence>
<protein>
    <recommendedName>
        <fullName evidence="4 13">DNA gyrase subunit B</fullName>
        <ecNumber evidence="3 13">5.6.2.2</ecNumber>
    </recommendedName>
</protein>
<comment type="cofactor">
    <cofactor evidence="13">
        <name>Mg(2+)</name>
        <dbReference type="ChEBI" id="CHEBI:18420"/>
    </cofactor>
    <cofactor evidence="13">
        <name>Mn(2+)</name>
        <dbReference type="ChEBI" id="CHEBI:29035"/>
    </cofactor>
    <cofactor evidence="13">
        <name>Ca(2+)</name>
        <dbReference type="ChEBI" id="CHEBI:29108"/>
    </cofactor>
    <text evidence="13">Binds two Mg(2+) per subunit. The magnesium ions form salt bridges with both the protein and the DNA. Can also accept other divalent metal cations, such as Mn(2+) or Ca(2+).</text>
</comment>
<keyword evidence="11" id="KW-0238">DNA-binding</keyword>
<dbReference type="NCBIfam" id="NF011501">
    <property type="entry name" value="PRK14939.1"/>
    <property type="match status" value="1"/>
</dbReference>
<dbReference type="Pfam" id="PF18053">
    <property type="entry name" value="GyrB_insert"/>
    <property type="match status" value="1"/>
</dbReference>
<dbReference type="InterPro" id="IPR002288">
    <property type="entry name" value="DNA_gyrase_B_C"/>
</dbReference>
<gene>
    <name evidence="13 15" type="primary">gyrB</name>
    <name evidence="15" type="ORF">DX914_16380</name>
</gene>
<feature type="site" description="Interaction with DNA" evidence="13">
    <location>
        <position position="468"/>
    </location>
</feature>
<organism evidence="15 16">
    <name type="scientific">Lysobacter silvisoli</name>
    <dbReference type="NCBI Taxonomy" id="2293254"/>
    <lineage>
        <taxon>Bacteria</taxon>
        <taxon>Pseudomonadati</taxon>
        <taxon>Pseudomonadota</taxon>
        <taxon>Gammaproteobacteria</taxon>
        <taxon>Lysobacterales</taxon>
        <taxon>Lysobacteraceae</taxon>
        <taxon>Lysobacter</taxon>
    </lineage>
</organism>
<evidence type="ECO:0000256" key="11">
    <source>
        <dbReference type="ARBA" id="ARBA00023125"/>
    </source>
</evidence>
<evidence type="ECO:0000256" key="2">
    <source>
        <dbReference type="ARBA" id="ARBA00010708"/>
    </source>
</evidence>
<dbReference type="PANTHER" id="PTHR45866">
    <property type="entry name" value="DNA GYRASE/TOPOISOMERASE SUBUNIT B"/>
    <property type="match status" value="1"/>
</dbReference>
<dbReference type="RefSeq" id="WP_115860716.1">
    <property type="nucleotide sequence ID" value="NZ_QTSU01000003.1"/>
</dbReference>
<dbReference type="CDD" id="cd00822">
    <property type="entry name" value="TopoII_Trans_DNA_gyrase"/>
    <property type="match status" value="1"/>
</dbReference>
<dbReference type="InterPro" id="IPR020568">
    <property type="entry name" value="Ribosomal_Su5_D2-typ_SF"/>
</dbReference>
<dbReference type="Gene3D" id="3.30.565.10">
    <property type="entry name" value="Histidine kinase-like ATPase, C-terminal domain"/>
    <property type="match status" value="1"/>
</dbReference>
<dbReference type="Proteomes" id="UP000264492">
    <property type="component" value="Unassembled WGS sequence"/>
</dbReference>
<dbReference type="FunFam" id="3.40.50.670:FF:000004">
    <property type="entry name" value="DNA gyrase subunit B"/>
    <property type="match status" value="1"/>
</dbReference>
<keyword evidence="5 13" id="KW-0963">Cytoplasm</keyword>
<dbReference type="EMBL" id="QTSU01000003">
    <property type="protein sequence ID" value="RDZ26563.1"/>
    <property type="molecule type" value="Genomic_DNA"/>
</dbReference>
<dbReference type="FunFam" id="3.30.565.10:FF:000002">
    <property type="entry name" value="DNA gyrase subunit B"/>
    <property type="match status" value="1"/>
</dbReference>
<dbReference type="InterPro" id="IPR049353">
    <property type="entry name" value="GyrB_hook"/>
</dbReference>
<feature type="binding site" evidence="13">
    <location>
        <position position="517"/>
    </location>
    <ligand>
        <name>Mg(2+)</name>
        <dbReference type="ChEBI" id="CHEBI:18420"/>
        <label>1</label>
        <note>catalytic</note>
    </ligand>
</feature>
<dbReference type="CDD" id="cd16928">
    <property type="entry name" value="HATPase_GyrB-like"/>
    <property type="match status" value="1"/>
</dbReference>
<dbReference type="InterPro" id="IPR006171">
    <property type="entry name" value="TOPRIM_dom"/>
</dbReference>
<dbReference type="InterPro" id="IPR013759">
    <property type="entry name" value="Topo_IIA_B_C"/>
</dbReference>
<dbReference type="FunFam" id="3.30.230.10:FF:000005">
    <property type="entry name" value="DNA gyrase subunit B"/>
    <property type="match status" value="1"/>
</dbReference>
<dbReference type="GO" id="GO:0005694">
    <property type="term" value="C:chromosome"/>
    <property type="evidence" value="ECO:0007669"/>
    <property type="project" value="InterPro"/>
</dbReference>
<dbReference type="InterPro" id="IPR013760">
    <property type="entry name" value="Topo_IIA-like_dom_sf"/>
</dbReference>
<dbReference type="InterPro" id="IPR034160">
    <property type="entry name" value="TOPRIM_GyrB"/>
</dbReference>
<comment type="subunit">
    <text evidence="13">Heterotetramer, composed of two GyrA and two GyrB chains. In the heterotetramer, GyrA contains the active site tyrosine that forms a transient covalent intermediate with DNA, while GyrB binds cofactors and catalyzes ATP hydrolysis.</text>
</comment>
<keyword evidence="10 13" id="KW-0799">Topoisomerase</keyword>
<dbReference type="Pfam" id="PF01751">
    <property type="entry name" value="Toprim"/>
    <property type="match status" value="1"/>
</dbReference>
<dbReference type="SUPFAM" id="SSF56719">
    <property type="entry name" value="Type II DNA topoisomerase"/>
    <property type="match status" value="1"/>
</dbReference>
<evidence type="ECO:0000256" key="13">
    <source>
        <dbReference type="HAMAP-Rule" id="MF_01898"/>
    </source>
</evidence>
<evidence type="ECO:0000256" key="8">
    <source>
        <dbReference type="ARBA" id="ARBA00022840"/>
    </source>
</evidence>
<feature type="binding site" evidence="13">
    <location>
        <position position="519"/>
    </location>
    <ligand>
        <name>Mg(2+)</name>
        <dbReference type="ChEBI" id="CHEBI:18420"/>
        <label>2</label>
    </ligand>
</feature>
<dbReference type="FunFam" id="3.40.50.670:FF:000005">
    <property type="entry name" value="DNA gyrase subunit B"/>
    <property type="match status" value="1"/>
</dbReference>
<keyword evidence="12 13" id="KW-0413">Isomerase</keyword>
<dbReference type="InterPro" id="IPR036890">
    <property type="entry name" value="HATPase_C_sf"/>
</dbReference>
<dbReference type="SUPFAM" id="SSF54211">
    <property type="entry name" value="Ribosomal protein S5 domain 2-like"/>
    <property type="match status" value="1"/>
</dbReference>
<dbReference type="GO" id="GO:0005524">
    <property type="term" value="F:ATP binding"/>
    <property type="evidence" value="ECO:0007669"/>
    <property type="project" value="UniProtKB-UniRule"/>
</dbReference>
<comment type="miscellaneous">
    <text evidence="13">Few gyrases are as efficient as E.coli at forming negative supercoils. Not all organisms have 2 type II topoisomerases; in organisms with a single type II topoisomerase this enzyme also has to decatenate newly replicated chromosomes.</text>
</comment>
<evidence type="ECO:0000256" key="5">
    <source>
        <dbReference type="ARBA" id="ARBA00022490"/>
    </source>
</evidence>
<dbReference type="InterPro" id="IPR014721">
    <property type="entry name" value="Ribsml_uS5_D2-typ_fold_subgr"/>
</dbReference>
<dbReference type="Pfam" id="PF00986">
    <property type="entry name" value="DNA_gyraseB_C"/>
    <property type="match status" value="1"/>
</dbReference>
<dbReference type="PROSITE" id="PS00177">
    <property type="entry name" value="TOPOISOMERASE_II"/>
    <property type="match status" value="1"/>
</dbReference>
<dbReference type="InterPro" id="IPR001241">
    <property type="entry name" value="Topo_IIA"/>
</dbReference>
<feature type="binding site" evidence="13">
    <location>
        <position position="443"/>
    </location>
    <ligand>
        <name>Mg(2+)</name>
        <dbReference type="ChEBI" id="CHEBI:18420"/>
        <label>1</label>
        <note>catalytic</note>
    </ligand>
</feature>
<evidence type="ECO:0000256" key="9">
    <source>
        <dbReference type="ARBA" id="ARBA00022842"/>
    </source>
</evidence>
<dbReference type="InterPro" id="IPR013506">
    <property type="entry name" value="Topo_IIA_bsu_dom2"/>
</dbReference>
<dbReference type="InterPro" id="IPR011557">
    <property type="entry name" value="GyrB"/>
</dbReference>
<dbReference type="InterPro" id="IPR018522">
    <property type="entry name" value="TopoIIA_CS"/>
</dbReference>
<proteinExistence type="inferred from homology"/>
<dbReference type="PROSITE" id="PS50880">
    <property type="entry name" value="TOPRIM"/>
    <property type="match status" value="1"/>
</dbReference>
<dbReference type="AlphaFoldDB" id="A0A371JY22"/>
<dbReference type="InterPro" id="IPR003594">
    <property type="entry name" value="HATPase_dom"/>
</dbReference>
<dbReference type="Pfam" id="PF00204">
    <property type="entry name" value="DNA_gyraseB"/>
    <property type="match status" value="1"/>
</dbReference>
<dbReference type="SUPFAM" id="SSF55874">
    <property type="entry name" value="ATPase domain of HSP90 chaperone/DNA topoisomerase II/histidine kinase"/>
    <property type="match status" value="1"/>
</dbReference>
<keyword evidence="16" id="KW-1185">Reference proteome</keyword>
<evidence type="ECO:0000256" key="10">
    <source>
        <dbReference type="ARBA" id="ARBA00023029"/>
    </source>
</evidence>
<dbReference type="GO" id="GO:0003918">
    <property type="term" value="F:DNA topoisomerase type II (double strand cut, ATP-hydrolyzing) activity"/>
    <property type="evidence" value="ECO:0007669"/>
    <property type="project" value="UniProtKB-UniRule"/>
</dbReference>
<evidence type="ECO:0000256" key="4">
    <source>
        <dbReference type="ARBA" id="ARBA00019166"/>
    </source>
</evidence>
<comment type="similarity">
    <text evidence="2 13">Belongs to the type II topoisomerase GyrB family.</text>
</comment>
<keyword evidence="7 13" id="KW-0547">Nucleotide-binding</keyword>
<feature type="binding site" evidence="13">
    <location>
        <position position="517"/>
    </location>
    <ligand>
        <name>Mg(2+)</name>
        <dbReference type="ChEBI" id="CHEBI:18420"/>
        <label>2</label>
    </ligand>
</feature>
<dbReference type="PRINTS" id="PR00418">
    <property type="entry name" value="TPI2FAMILY"/>
</dbReference>
<accession>A0A371JY22</accession>
<dbReference type="NCBIfam" id="TIGR01059">
    <property type="entry name" value="gyrB"/>
    <property type="match status" value="1"/>
</dbReference>
<dbReference type="Gene3D" id="3.30.230.10">
    <property type="match status" value="1"/>
</dbReference>
<dbReference type="Gene3D" id="3.40.50.670">
    <property type="match status" value="2"/>
</dbReference>
<reference evidence="15 16" key="1">
    <citation type="submission" date="2018-08" db="EMBL/GenBank/DDBJ databases">
        <title>Lysobacter sp. zong2l5, whole genome shotgun sequence.</title>
        <authorList>
            <person name="Zhang X."/>
            <person name="Feng G."/>
            <person name="Zhu H."/>
        </authorList>
    </citation>
    <scope>NUCLEOTIDE SEQUENCE [LARGE SCALE GENOMIC DNA]</scope>
    <source>
        <strain evidence="16">zong2l5</strain>
    </source>
</reference>
<dbReference type="PRINTS" id="PR01159">
    <property type="entry name" value="DNAGYRASEB"/>
</dbReference>
<feature type="site" description="Interaction with DNA" evidence="13">
    <location>
        <position position="471"/>
    </location>
</feature>
<sequence length="823" mass="90781">MSENNDSSPGQTPAQNYDANSITALEGLEAVRKRPGMYIGNVNDGSGLHHMVFEVVDNGVDEALAGHADAVRVIIHDDGSVSVWDNGRGIPVGRHSKESEKQGRDVSAAEVVMTVLHAGGKFDDNSYKVSGGLHGVGVSVVNALSEKLLLDIWRDGHHFQQEYRHGEPVYPLKQLEASDKRGTEVRFWPSAVAFNDNVEFHYDILARRLRELSFLNSGVRIELIDERPDGKRDIFEYEGGIRSFVEHLAQLKTPLHPNVISISGEQDDIVVDCAVQWSDSYQETMYCFTNNIPQKDGGTHLTGFRAALTRTLTRYIEQSGIAKQAKVALSGDDMREGMIAVLSVKVPDPGFSSQTKEKLVTEPVRAVVDAVFAAKLEEFLQENPNEARAIASKIVDAARAREAARKARDLTRRKGALDIAGLPGKLADCQEKDPALSELFIVEGDSAGGSAKQGRNRKTQAILPLKGKILNVERARFDRMLGSAEVGTLITALGTGIGKDEYNPDKLRYHRIILMTDADVDGSHIRTLLLTFFYRQMPELIERGHIYIGLPPLYKIKQGKNEIYLKDDAALDAYLAGNAVEGAALIPANGEPPISGTGLEELLLAYARARETIARNAHRYDPAVLEALIDFTPLDTAHLLANVDERAELDELERRLNRGGLGKPRYALRLHPATEARQAALLVTRTHMGQELTQVLPLSAFEGGELRALREAASLLHGLVREGAQIVRGNRAQPVESFAQAQTWLLDEAKKGRLIQRFKGLGEMNPEQLWDTTVNPETRRLLQVRIEDAVAADQIFSTLMGDVVEPRRDFIEENALKVANLDV</sequence>
<dbReference type="Gene3D" id="3.10.20.690">
    <property type="match status" value="1"/>
</dbReference>
<name>A0A371JY22_9GAMM</name>
<dbReference type="InterPro" id="IPR041423">
    <property type="entry name" value="GyrB_insert"/>
</dbReference>
<keyword evidence="8 13" id="KW-0067">ATP-binding</keyword>
<evidence type="ECO:0000256" key="6">
    <source>
        <dbReference type="ARBA" id="ARBA00022723"/>
    </source>
</evidence>
<dbReference type="SMART" id="SM00433">
    <property type="entry name" value="TOP2c"/>
    <property type="match status" value="1"/>
</dbReference>
<dbReference type="GO" id="GO:0006265">
    <property type="term" value="P:DNA topological change"/>
    <property type="evidence" value="ECO:0007669"/>
    <property type="project" value="UniProtKB-UniRule"/>
</dbReference>
<evidence type="ECO:0000313" key="15">
    <source>
        <dbReference type="EMBL" id="RDZ26563.1"/>
    </source>
</evidence>
<dbReference type="GO" id="GO:0046872">
    <property type="term" value="F:metal ion binding"/>
    <property type="evidence" value="ECO:0007669"/>
    <property type="project" value="UniProtKB-KW"/>
</dbReference>
<comment type="catalytic activity">
    <reaction evidence="1 13">
        <text>ATP-dependent breakage, passage and rejoining of double-stranded DNA.</text>
        <dbReference type="EC" id="5.6.2.2"/>
    </reaction>
</comment>
<dbReference type="InterPro" id="IPR000565">
    <property type="entry name" value="Topo_IIA_B"/>
</dbReference>
<evidence type="ECO:0000259" key="14">
    <source>
        <dbReference type="PROSITE" id="PS50880"/>
    </source>
</evidence>
<dbReference type="NCBIfam" id="NF004189">
    <property type="entry name" value="PRK05644.1"/>
    <property type="match status" value="1"/>
</dbReference>
<dbReference type="GO" id="GO:0006261">
    <property type="term" value="P:DNA-templated DNA replication"/>
    <property type="evidence" value="ECO:0007669"/>
    <property type="project" value="UniProtKB-UniRule"/>
</dbReference>
<keyword evidence="9 13" id="KW-0460">Magnesium</keyword>
<dbReference type="SMART" id="SM00387">
    <property type="entry name" value="HATPase_c"/>
    <property type="match status" value="1"/>
</dbReference>
<dbReference type="PANTHER" id="PTHR45866:SF1">
    <property type="entry name" value="DNA GYRASE SUBUNIT B, MITOCHONDRIAL"/>
    <property type="match status" value="1"/>
</dbReference>
<dbReference type="OrthoDB" id="9802808at2"/>
<evidence type="ECO:0000256" key="7">
    <source>
        <dbReference type="ARBA" id="ARBA00022741"/>
    </source>
</evidence>
<comment type="subcellular location">
    <subcellularLocation>
        <location evidence="13">Cytoplasm</location>
    </subcellularLocation>
</comment>
<dbReference type="GO" id="GO:0003677">
    <property type="term" value="F:DNA binding"/>
    <property type="evidence" value="ECO:0007669"/>
    <property type="project" value="UniProtKB-KW"/>
</dbReference>
<dbReference type="CDD" id="cd03366">
    <property type="entry name" value="TOPRIM_TopoIIA_GyrB"/>
    <property type="match status" value="1"/>
</dbReference>
<comment type="caution">
    <text evidence="15">The sequence shown here is derived from an EMBL/GenBank/DDBJ whole genome shotgun (WGS) entry which is preliminary data.</text>
</comment>
<comment type="function">
    <text evidence="13">A type II topoisomerase that negatively supercoils closed circular double-stranded (ds) DNA in an ATP-dependent manner to modulate DNA topology and maintain chromosomes in an underwound state. Negative supercoiling favors strand separation, and DNA replication, transcription, recombination and repair, all of which involve strand separation. Also able to catalyze the interconversion of other topological isomers of dsDNA rings, including catenanes and knotted rings. Type II topoisomerases break and join 2 DNA strands simultaneously in an ATP-dependent manner.</text>
</comment>
<keyword evidence="6 13" id="KW-0479">Metal-binding</keyword>
<evidence type="ECO:0000313" key="16">
    <source>
        <dbReference type="Proteomes" id="UP000264492"/>
    </source>
</evidence>
<dbReference type="EC" id="5.6.2.2" evidence="3 13"/>
<dbReference type="HAMAP" id="MF_01898">
    <property type="entry name" value="GyrB"/>
    <property type="match status" value="1"/>
</dbReference>
<evidence type="ECO:0000256" key="3">
    <source>
        <dbReference type="ARBA" id="ARBA00012895"/>
    </source>
</evidence>